<keyword evidence="2" id="KW-1185">Reference proteome</keyword>
<evidence type="ECO:0000313" key="2">
    <source>
        <dbReference type="Proteomes" id="UP001604336"/>
    </source>
</evidence>
<dbReference type="Pfam" id="PF03004">
    <property type="entry name" value="Transposase_24"/>
    <property type="match status" value="1"/>
</dbReference>
<dbReference type="AlphaFoldDB" id="A0ABD1SZE2"/>
<sequence>MRTIQKLVHTIGRKGYPRTAHDMKLKNPNIKWLRTKVWTHGHLRKNGKSINEAVSETLKKIEDCAQSISDTPAEESICDDAIARVLGPERRGRVRGLGFGATPSKVDA</sequence>
<proteinExistence type="predicted"/>
<evidence type="ECO:0000313" key="1">
    <source>
        <dbReference type="EMBL" id="KAL2505713.1"/>
    </source>
</evidence>
<dbReference type="Proteomes" id="UP001604336">
    <property type="component" value="Unassembled WGS sequence"/>
</dbReference>
<reference evidence="2" key="1">
    <citation type="submission" date="2024-07" db="EMBL/GenBank/DDBJ databases">
        <title>Two chromosome-level genome assemblies of Korean endemic species Abeliophyllum distichum and Forsythia ovata (Oleaceae).</title>
        <authorList>
            <person name="Jang H."/>
        </authorList>
    </citation>
    <scope>NUCLEOTIDE SEQUENCE [LARGE SCALE GENOMIC DNA]</scope>
</reference>
<dbReference type="InterPro" id="IPR004252">
    <property type="entry name" value="Probable_transposase_24"/>
</dbReference>
<dbReference type="EMBL" id="JBFOLK010000006">
    <property type="protein sequence ID" value="KAL2505713.1"/>
    <property type="molecule type" value="Genomic_DNA"/>
</dbReference>
<comment type="caution">
    <text evidence="1">The sequence shown here is derived from an EMBL/GenBank/DDBJ whole genome shotgun (WGS) entry which is preliminary data.</text>
</comment>
<organism evidence="1 2">
    <name type="scientific">Abeliophyllum distichum</name>
    <dbReference type="NCBI Taxonomy" id="126358"/>
    <lineage>
        <taxon>Eukaryota</taxon>
        <taxon>Viridiplantae</taxon>
        <taxon>Streptophyta</taxon>
        <taxon>Embryophyta</taxon>
        <taxon>Tracheophyta</taxon>
        <taxon>Spermatophyta</taxon>
        <taxon>Magnoliopsida</taxon>
        <taxon>eudicotyledons</taxon>
        <taxon>Gunneridae</taxon>
        <taxon>Pentapetalae</taxon>
        <taxon>asterids</taxon>
        <taxon>lamiids</taxon>
        <taxon>Lamiales</taxon>
        <taxon>Oleaceae</taxon>
        <taxon>Forsythieae</taxon>
        <taxon>Abeliophyllum</taxon>
    </lineage>
</organism>
<name>A0ABD1SZE2_9LAMI</name>
<protein>
    <submittedName>
        <fullName evidence="1">Transposase 23 domain-containing protein</fullName>
    </submittedName>
</protein>
<gene>
    <name evidence="1" type="ORF">Adt_21334</name>
</gene>
<accession>A0ABD1SZE2</accession>